<dbReference type="OrthoDB" id="5068856at2759"/>
<evidence type="ECO:0000313" key="2">
    <source>
        <dbReference type="Proteomes" id="UP000605986"/>
    </source>
</evidence>
<reference evidence="1" key="1">
    <citation type="submission" date="2020-01" db="EMBL/GenBank/DDBJ databases">
        <title>Identification and distribution of gene clusters putatively required for synthesis of sphingolipid metabolism inhibitors in phylogenetically diverse species of the filamentous fungus Fusarium.</title>
        <authorList>
            <person name="Kim H.-S."/>
            <person name="Busman M."/>
            <person name="Brown D.W."/>
            <person name="Divon H."/>
            <person name="Uhlig S."/>
            <person name="Proctor R.H."/>
        </authorList>
    </citation>
    <scope>NUCLEOTIDE SEQUENCE</scope>
    <source>
        <strain evidence="1">NRRL 53441</strain>
    </source>
</reference>
<organism evidence="1 2">
    <name type="scientific">Fusarium austroafricanum</name>
    <dbReference type="NCBI Taxonomy" id="2364996"/>
    <lineage>
        <taxon>Eukaryota</taxon>
        <taxon>Fungi</taxon>
        <taxon>Dikarya</taxon>
        <taxon>Ascomycota</taxon>
        <taxon>Pezizomycotina</taxon>
        <taxon>Sordariomycetes</taxon>
        <taxon>Hypocreomycetidae</taxon>
        <taxon>Hypocreales</taxon>
        <taxon>Nectriaceae</taxon>
        <taxon>Fusarium</taxon>
        <taxon>Fusarium concolor species complex</taxon>
    </lineage>
</organism>
<keyword evidence="2" id="KW-1185">Reference proteome</keyword>
<dbReference type="EMBL" id="JAADJG010000692">
    <property type="protein sequence ID" value="KAF4439327.1"/>
    <property type="molecule type" value="Genomic_DNA"/>
</dbReference>
<comment type="caution">
    <text evidence="1">The sequence shown here is derived from an EMBL/GenBank/DDBJ whole genome shotgun (WGS) entry which is preliminary data.</text>
</comment>
<evidence type="ECO:0000313" key="1">
    <source>
        <dbReference type="EMBL" id="KAF4439327.1"/>
    </source>
</evidence>
<name>A0A8H4JUL6_9HYPO</name>
<gene>
    <name evidence="1" type="ORF">F53441_12606</name>
</gene>
<proteinExistence type="predicted"/>
<dbReference type="Proteomes" id="UP000605986">
    <property type="component" value="Unassembled WGS sequence"/>
</dbReference>
<accession>A0A8H4JUL6</accession>
<sequence length="155" mass="17514">MSSNTRTNSSDTAHAQLFVVVNLLSPTIRKPWTFVIFDHATDQWQTYEIRKRQALSHPEILTSNVYPGIDGIGVRYFELASIPTSWVSEVTALVDTVPAPELLKELDCNHSYIRNILIALMEGGIIGESQAYELCVKVDSTDISRMFGTSRRYLY</sequence>
<protein>
    <submittedName>
        <fullName evidence="1">Uncharacterized protein</fullName>
    </submittedName>
</protein>
<dbReference type="AlphaFoldDB" id="A0A8H4JUL6"/>